<feature type="domain" description="HTH cro/C1-type" evidence="2">
    <location>
        <begin position="9"/>
        <end position="63"/>
    </location>
</feature>
<dbReference type="AlphaFoldDB" id="A0A1G8FKP3"/>
<dbReference type="Gene3D" id="1.10.260.40">
    <property type="entry name" value="lambda repressor-like DNA-binding domains"/>
    <property type="match status" value="1"/>
</dbReference>
<dbReference type="InterPro" id="IPR001387">
    <property type="entry name" value="Cro/C1-type_HTH"/>
</dbReference>
<evidence type="ECO:0000256" key="1">
    <source>
        <dbReference type="ARBA" id="ARBA00023125"/>
    </source>
</evidence>
<dbReference type="EMBL" id="FNDE01000071">
    <property type="protein sequence ID" value="SDH82596.1"/>
    <property type="molecule type" value="Genomic_DNA"/>
</dbReference>
<keyword evidence="1 3" id="KW-0238">DNA-binding</keyword>
<organism evidence="3 4">
    <name type="scientific">Aneurinibacillus thermoaerophilus</name>
    <dbReference type="NCBI Taxonomy" id="143495"/>
    <lineage>
        <taxon>Bacteria</taxon>
        <taxon>Bacillati</taxon>
        <taxon>Bacillota</taxon>
        <taxon>Bacilli</taxon>
        <taxon>Bacillales</taxon>
        <taxon>Paenibacillaceae</taxon>
        <taxon>Aneurinibacillus group</taxon>
        <taxon>Aneurinibacillus</taxon>
    </lineage>
</organism>
<dbReference type="RefSeq" id="WP_091261545.1">
    <property type="nucleotide sequence ID" value="NZ_FNDE01000071.1"/>
</dbReference>
<dbReference type="InterPro" id="IPR010982">
    <property type="entry name" value="Lambda_DNA-bd_dom_sf"/>
</dbReference>
<dbReference type="Proteomes" id="UP000198956">
    <property type="component" value="Unassembled WGS sequence"/>
</dbReference>
<evidence type="ECO:0000259" key="2">
    <source>
        <dbReference type="PROSITE" id="PS50943"/>
    </source>
</evidence>
<dbReference type="PROSITE" id="PS50943">
    <property type="entry name" value="HTH_CROC1"/>
    <property type="match status" value="1"/>
</dbReference>
<evidence type="ECO:0000313" key="4">
    <source>
        <dbReference type="Proteomes" id="UP000198956"/>
    </source>
</evidence>
<dbReference type="GO" id="GO:0003677">
    <property type="term" value="F:DNA binding"/>
    <property type="evidence" value="ECO:0007669"/>
    <property type="project" value="UniProtKB-KW"/>
</dbReference>
<dbReference type="SUPFAM" id="SSF47413">
    <property type="entry name" value="lambda repressor-like DNA-binding domains"/>
    <property type="match status" value="1"/>
</dbReference>
<gene>
    <name evidence="3" type="ORF">SAMN04489735_10717</name>
</gene>
<dbReference type="PANTHER" id="PTHR46558:SF4">
    <property type="entry name" value="DNA-BIDING PHAGE PROTEIN"/>
    <property type="match status" value="1"/>
</dbReference>
<reference evidence="3 4" key="1">
    <citation type="submission" date="2016-10" db="EMBL/GenBank/DDBJ databases">
        <authorList>
            <person name="de Groot N.N."/>
        </authorList>
    </citation>
    <scope>NUCLEOTIDE SEQUENCE [LARGE SCALE GENOMIC DNA]</scope>
    <source>
        <strain evidence="3 4">L 420-91</strain>
    </source>
</reference>
<sequence length="79" mass="8911">MNNNKNEKLISLRVVKGLSQDEAANLIGISRSMLAMMELGKRLGRYPTLKKVADFYGSTVEEIFYAQNAHVKRHKTKSA</sequence>
<accession>A0A1G8FKP3</accession>
<name>A0A1G8FKP3_ANETH</name>
<dbReference type="PANTHER" id="PTHR46558">
    <property type="entry name" value="TRACRIPTIONAL REGULATORY PROTEIN-RELATED-RELATED"/>
    <property type="match status" value="1"/>
</dbReference>
<evidence type="ECO:0000313" key="3">
    <source>
        <dbReference type="EMBL" id="SDH82596.1"/>
    </source>
</evidence>
<dbReference type="SMART" id="SM00530">
    <property type="entry name" value="HTH_XRE"/>
    <property type="match status" value="1"/>
</dbReference>
<dbReference type="Pfam" id="PF01381">
    <property type="entry name" value="HTH_3"/>
    <property type="match status" value="1"/>
</dbReference>
<dbReference type="CDD" id="cd00093">
    <property type="entry name" value="HTH_XRE"/>
    <property type="match status" value="1"/>
</dbReference>
<dbReference type="OrthoDB" id="1859224at2"/>
<protein>
    <submittedName>
        <fullName evidence="3">DNA-binding transcriptional regulator, XRE-family HTH domain</fullName>
    </submittedName>
</protein>
<proteinExistence type="predicted"/>